<dbReference type="InterPro" id="IPR007219">
    <property type="entry name" value="XnlR_reg_dom"/>
</dbReference>
<evidence type="ECO:0000259" key="8">
    <source>
        <dbReference type="PROSITE" id="PS50157"/>
    </source>
</evidence>
<evidence type="ECO:0000256" key="5">
    <source>
        <dbReference type="ARBA" id="ARBA00023163"/>
    </source>
</evidence>
<dbReference type="GO" id="GO:0008270">
    <property type="term" value="F:zinc ion binding"/>
    <property type="evidence" value="ECO:0007669"/>
    <property type="project" value="UniProtKB-KW"/>
</dbReference>
<dbReference type="InterPro" id="IPR001138">
    <property type="entry name" value="Zn2Cys6_DnaBD"/>
</dbReference>
<gene>
    <name evidence="9" type="ORF">BDV40DRAFT_307374</name>
</gene>
<evidence type="ECO:0000256" key="7">
    <source>
        <dbReference type="PROSITE-ProRule" id="PRU00042"/>
    </source>
</evidence>
<dbReference type="OrthoDB" id="10261408at2759"/>
<dbReference type="PANTHER" id="PTHR47660:SF7">
    <property type="entry name" value="TRANSCRIPTION FACTOR WITH C2H2 AND ZN(2)-CYS(6) DNA BINDING DOMAIN (EUROFUNG)"/>
    <property type="match status" value="1"/>
</dbReference>
<dbReference type="GO" id="GO:0009893">
    <property type="term" value="P:positive regulation of metabolic process"/>
    <property type="evidence" value="ECO:0007669"/>
    <property type="project" value="UniProtKB-ARBA"/>
</dbReference>
<keyword evidence="6" id="KW-0539">Nucleus</keyword>
<keyword evidence="7" id="KW-0863">Zinc-finger</keyword>
<organism evidence="9 10">
    <name type="scientific">Aspergillus tamarii</name>
    <dbReference type="NCBI Taxonomy" id="41984"/>
    <lineage>
        <taxon>Eukaryota</taxon>
        <taxon>Fungi</taxon>
        <taxon>Dikarya</taxon>
        <taxon>Ascomycota</taxon>
        <taxon>Pezizomycotina</taxon>
        <taxon>Eurotiomycetes</taxon>
        <taxon>Eurotiomycetidae</taxon>
        <taxon>Eurotiales</taxon>
        <taxon>Aspergillaceae</taxon>
        <taxon>Aspergillus</taxon>
        <taxon>Aspergillus subgen. Circumdati</taxon>
    </lineage>
</organism>
<evidence type="ECO:0000256" key="4">
    <source>
        <dbReference type="ARBA" id="ARBA00023125"/>
    </source>
</evidence>
<name>A0A5N6V6X2_ASPTM</name>
<reference evidence="9 10" key="1">
    <citation type="submission" date="2019-04" db="EMBL/GenBank/DDBJ databases">
        <title>Friends and foes A comparative genomics study of 23 Aspergillus species from section Flavi.</title>
        <authorList>
            <consortium name="DOE Joint Genome Institute"/>
            <person name="Kjaerbolling I."/>
            <person name="Vesth T."/>
            <person name="Frisvad J.C."/>
            <person name="Nybo J.L."/>
            <person name="Theobald S."/>
            <person name="Kildgaard S."/>
            <person name="Isbrandt T."/>
            <person name="Kuo A."/>
            <person name="Sato A."/>
            <person name="Lyhne E.K."/>
            <person name="Kogle M.E."/>
            <person name="Wiebenga A."/>
            <person name="Kun R.S."/>
            <person name="Lubbers R.J."/>
            <person name="Makela M.R."/>
            <person name="Barry K."/>
            <person name="Chovatia M."/>
            <person name="Clum A."/>
            <person name="Daum C."/>
            <person name="Haridas S."/>
            <person name="He G."/>
            <person name="LaButti K."/>
            <person name="Lipzen A."/>
            <person name="Mondo S."/>
            <person name="Riley R."/>
            <person name="Salamov A."/>
            <person name="Simmons B.A."/>
            <person name="Magnuson J.K."/>
            <person name="Henrissat B."/>
            <person name="Mortensen U.H."/>
            <person name="Larsen T.O."/>
            <person name="Devries R.P."/>
            <person name="Grigoriev I.V."/>
            <person name="Machida M."/>
            <person name="Baker S.E."/>
            <person name="Andersen M.R."/>
        </authorList>
    </citation>
    <scope>NUCLEOTIDE SEQUENCE [LARGE SCALE GENOMIC DNA]</scope>
    <source>
        <strain evidence="9 10">CBS 117626</strain>
    </source>
</reference>
<proteinExistence type="predicted"/>
<dbReference type="Proteomes" id="UP000326950">
    <property type="component" value="Unassembled WGS sequence"/>
</dbReference>
<accession>A0A5N6V6X2</accession>
<evidence type="ECO:0000313" key="10">
    <source>
        <dbReference type="Proteomes" id="UP000326950"/>
    </source>
</evidence>
<dbReference type="SUPFAM" id="SSF57701">
    <property type="entry name" value="Zn2/Cys6 DNA-binding domain"/>
    <property type="match status" value="1"/>
</dbReference>
<sequence length="382" mass="43259">MLSHHPVNLVCDLNNNLADLLPLLKLPISLAIFCKGPKTFIYLFPPCTARYQRNEHLHRHETQHHRRQLLQCLICNRKLGRSDTLRRHLQKVHEVKGRAPPMKQACASCRDQKTRSQGCPPCSKCVDSGIPCSLSRQEEVQPGCYFSHPQDTLLIDDHSTQSKASCSEKDKHYLDLYFKLFYPHWPFIHWGSFCEDNETPLLVQSMIVIGLWVSKEPNKDASISKDACTILLYLIFAALHKGSGALGLDLKPSLAPLDADLLYRLVASCKRLGMLYYPNTLSRFGQTDLASYVWVSTEEVERFNTALFKVCRAFSSLVEPGSKVASSRGLYARDIQFPLPINTPLWKAVSKDEWVSAATEDVCRISLDDTLEVEWISNSAKP</sequence>
<keyword evidence="10" id="KW-1185">Reference proteome</keyword>
<dbReference type="InterPro" id="IPR036864">
    <property type="entry name" value="Zn2-C6_fun-type_DNA-bd_sf"/>
</dbReference>
<evidence type="ECO:0000313" key="9">
    <source>
        <dbReference type="EMBL" id="KAE8166477.1"/>
    </source>
</evidence>
<keyword evidence="1" id="KW-0479">Metal-binding</keyword>
<evidence type="ECO:0000256" key="2">
    <source>
        <dbReference type="ARBA" id="ARBA00022833"/>
    </source>
</evidence>
<dbReference type="CDD" id="cd00067">
    <property type="entry name" value="GAL4"/>
    <property type="match status" value="1"/>
</dbReference>
<dbReference type="GO" id="GO:0006351">
    <property type="term" value="P:DNA-templated transcription"/>
    <property type="evidence" value="ECO:0007669"/>
    <property type="project" value="InterPro"/>
</dbReference>
<keyword evidence="4" id="KW-0238">DNA-binding</keyword>
<dbReference type="PROSITE" id="PS00028">
    <property type="entry name" value="ZINC_FINGER_C2H2_1"/>
    <property type="match status" value="1"/>
</dbReference>
<dbReference type="GO" id="GO:0003677">
    <property type="term" value="F:DNA binding"/>
    <property type="evidence" value="ECO:0007669"/>
    <property type="project" value="UniProtKB-KW"/>
</dbReference>
<evidence type="ECO:0000256" key="6">
    <source>
        <dbReference type="ARBA" id="ARBA00023242"/>
    </source>
</evidence>
<dbReference type="Gene3D" id="3.30.160.60">
    <property type="entry name" value="Classic Zinc Finger"/>
    <property type="match status" value="1"/>
</dbReference>
<keyword evidence="3" id="KW-0805">Transcription regulation</keyword>
<keyword evidence="5" id="KW-0804">Transcription</keyword>
<dbReference type="PROSITE" id="PS50157">
    <property type="entry name" value="ZINC_FINGER_C2H2_2"/>
    <property type="match status" value="1"/>
</dbReference>
<feature type="domain" description="C2H2-type" evidence="8">
    <location>
        <begin position="70"/>
        <end position="93"/>
    </location>
</feature>
<dbReference type="GO" id="GO:0000981">
    <property type="term" value="F:DNA-binding transcription factor activity, RNA polymerase II-specific"/>
    <property type="evidence" value="ECO:0007669"/>
    <property type="project" value="InterPro"/>
</dbReference>
<dbReference type="Gene3D" id="4.10.240.10">
    <property type="entry name" value="Zn(2)-C6 fungal-type DNA-binding domain"/>
    <property type="match status" value="1"/>
</dbReference>
<keyword evidence="2" id="KW-0862">Zinc</keyword>
<dbReference type="AlphaFoldDB" id="A0A5N6V6X2"/>
<dbReference type="EMBL" id="ML738594">
    <property type="protein sequence ID" value="KAE8166477.1"/>
    <property type="molecule type" value="Genomic_DNA"/>
</dbReference>
<evidence type="ECO:0000256" key="3">
    <source>
        <dbReference type="ARBA" id="ARBA00023015"/>
    </source>
</evidence>
<protein>
    <recommendedName>
        <fullName evidence="8">C2H2-type domain-containing protein</fullName>
    </recommendedName>
</protein>
<evidence type="ECO:0000256" key="1">
    <source>
        <dbReference type="ARBA" id="ARBA00022723"/>
    </source>
</evidence>
<dbReference type="InterPro" id="IPR013087">
    <property type="entry name" value="Znf_C2H2_type"/>
</dbReference>
<dbReference type="Pfam" id="PF04082">
    <property type="entry name" value="Fungal_trans"/>
    <property type="match status" value="1"/>
</dbReference>
<dbReference type="PANTHER" id="PTHR47660">
    <property type="entry name" value="TRANSCRIPTION FACTOR WITH C2H2 AND ZN(2)-CYS(6) DNA BINDING DOMAIN (EUROFUNG)-RELATED-RELATED"/>
    <property type="match status" value="1"/>
</dbReference>